<dbReference type="Proteomes" id="UP000005974">
    <property type="component" value="Unassembled WGS sequence"/>
</dbReference>
<name>I9FL50_9BACT</name>
<organism evidence="1 2">
    <name type="scientific">Phocaeicola dorei CL02T12C06</name>
    <dbReference type="NCBI Taxonomy" id="997876"/>
    <lineage>
        <taxon>Bacteria</taxon>
        <taxon>Pseudomonadati</taxon>
        <taxon>Bacteroidota</taxon>
        <taxon>Bacteroidia</taxon>
        <taxon>Bacteroidales</taxon>
        <taxon>Bacteroidaceae</taxon>
        <taxon>Phocaeicola</taxon>
    </lineage>
</organism>
<keyword evidence="2" id="KW-1185">Reference proteome</keyword>
<accession>I9FL50</accession>
<evidence type="ECO:0000313" key="1">
    <source>
        <dbReference type="EMBL" id="EIY34254.1"/>
    </source>
</evidence>
<reference evidence="1 2" key="1">
    <citation type="submission" date="2012-02" db="EMBL/GenBank/DDBJ databases">
        <title>The Genome Sequence of Bacteroides dorei CL02T12C06.</title>
        <authorList>
            <consortium name="The Broad Institute Genome Sequencing Platform"/>
            <person name="Earl A."/>
            <person name="Ward D."/>
            <person name="Feldgarden M."/>
            <person name="Gevers D."/>
            <person name="Zitomersky N.L."/>
            <person name="Coyne M.J."/>
            <person name="Comstock L.E."/>
            <person name="Young S.K."/>
            <person name="Zeng Q."/>
            <person name="Gargeya S."/>
            <person name="Fitzgerald M."/>
            <person name="Haas B."/>
            <person name="Abouelleil A."/>
            <person name="Alvarado L."/>
            <person name="Arachchi H.M."/>
            <person name="Berlin A."/>
            <person name="Chapman S.B."/>
            <person name="Gearin G."/>
            <person name="Goldberg J."/>
            <person name="Griggs A."/>
            <person name="Gujja S."/>
            <person name="Hansen M."/>
            <person name="Heiman D."/>
            <person name="Howarth C."/>
            <person name="Larimer J."/>
            <person name="Lui A."/>
            <person name="MacDonald P.J.P."/>
            <person name="McCowen C."/>
            <person name="Montmayeur A."/>
            <person name="Murphy C."/>
            <person name="Neiman D."/>
            <person name="Pearson M."/>
            <person name="Priest M."/>
            <person name="Roberts A."/>
            <person name="Saif S."/>
            <person name="Shea T."/>
            <person name="Sisk P."/>
            <person name="Stolte C."/>
            <person name="Sykes S."/>
            <person name="Wortman J."/>
            <person name="Nusbaum C."/>
            <person name="Birren B."/>
        </authorList>
    </citation>
    <scope>NUCLEOTIDE SEQUENCE [LARGE SCALE GENOMIC DNA]</scope>
    <source>
        <strain evidence="1 2">CL02T12C06</strain>
    </source>
</reference>
<sequence>MCILKYLLFGCVICIFCSHVFLHQKQWDVCLGFFSSKQKGT</sequence>
<gene>
    <name evidence="1" type="ORF">HMPREF1064_02269</name>
</gene>
<comment type="caution">
    <text evidence="1">The sequence shown here is derived from an EMBL/GenBank/DDBJ whole genome shotgun (WGS) entry which is preliminary data.</text>
</comment>
<evidence type="ECO:0000313" key="2">
    <source>
        <dbReference type="Proteomes" id="UP000005974"/>
    </source>
</evidence>
<dbReference type="AlphaFoldDB" id="I9FL50"/>
<dbReference type="HOGENOM" id="CLU_3265588_0_0_10"/>
<protein>
    <submittedName>
        <fullName evidence="1">Uncharacterized protein</fullName>
    </submittedName>
</protein>
<dbReference type="EMBL" id="AGXJ01000037">
    <property type="protein sequence ID" value="EIY34254.1"/>
    <property type="molecule type" value="Genomic_DNA"/>
</dbReference>
<proteinExistence type="predicted"/>